<dbReference type="PROSITE" id="PS50045">
    <property type="entry name" value="SIGMA54_INTERACT_4"/>
    <property type="match status" value="1"/>
</dbReference>
<comment type="caution">
    <text evidence="10">The sequence shown here is derived from an EMBL/GenBank/DDBJ whole genome shotgun (WGS) entry which is preliminary data.</text>
</comment>
<evidence type="ECO:0000313" key="10">
    <source>
        <dbReference type="EMBL" id="MBE5035042.1"/>
    </source>
</evidence>
<dbReference type="InterPro" id="IPR058031">
    <property type="entry name" value="AAA_lid_NorR"/>
</dbReference>
<feature type="domain" description="PAS" evidence="9">
    <location>
        <begin position="68"/>
        <end position="119"/>
    </location>
</feature>
<dbReference type="InterPro" id="IPR030828">
    <property type="entry name" value="HTH_TyrR"/>
</dbReference>
<keyword evidence="4" id="KW-0805">Transcription regulation</keyword>
<dbReference type="InterPro" id="IPR035965">
    <property type="entry name" value="PAS-like_dom_sf"/>
</dbReference>
<accession>A0ABR9QVY5</accession>
<dbReference type="InterPro" id="IPR025944">
    <property type="entry name" value="Sigma_54_int_dom_CS"/>
</dbReference>
<keyword evidence="3" id="KW-0067">ATP-binding</keyword>
<dbReference type="CDD" id="cd00130">
    <property type="entry name" value="PAS"/>
    <property type="match status" value="1"/>
</dbReference>
<dbReference type="Pfam" id="PF18024">
    <property type="entry name" value="HTH_50"/>
    <property type="match status" value="1"/>
</dbReference>
<dbReference type="InterPro" id="IPR003593">
    <property type="entry name" value="AAA+_ATPase"/>
</dbReference>
<evidence type="ECO:0000256" key="1">
    <source>
        <dbReference type="ARBA" id="ARBA00022741"/>
    </source>
</evidence>
<evidence type="ECO:0000256" key="6">
    <source>
        <dbReference type="ARBA" id="ARBA00023163"/>
    </source>
</evidence>
<reference evidence="10 11" key="1">
    <citation type="submission" date="2020-10" db="EMBL/GenBank/DDBJ databases">
        <title>ChiBAC.</title>
        <authorList>
            <person name="Zenner C."/>
            <person name="Hitch T.C.A."/>
            <person name="Clavel T."/>
        </authorList>
    </citation>
    <scope>NUCLEOTIDE SEQUENCE [LARGE SCALE GENOMIC DNA]</scope>
    <source>
        <strain evidence="10 11">DSM 108706</strain>
    </source>
</reference>
<dbReference type="PROSITE" id="PS00688">
    <property type="entry name" value="SIGMA54_INTERACT_3"/>
    <property type="match status" value="1"/>
</dbReference>
<dbReference type="NCBIfam" id="TIGR00229">
    <property type="entry name" value="sensory_box"/>
    <property type="match status" value="1"/>
</dbReference>
<keyword evidence="11" id="KW-1185">Reference proteome</keyword>
<dbReference type="Proteomes" id="UP001516588">
    <property type="component" value="Unassembled WGS sequence"/>
</dbReference>
<dbReference type="Pfam" id="PF00158">
    <property type="entry name" value="Sigma54_activat"/>
    <property type="match status" value="1"/>
</dbReference>
<dbReference type="InterPro" id="IPR002078">
    <property type="entry name" value="Sigma_54_int"/>
</dbReference>
<dbReference type="Gene3D" id="3.40.50.300">
    <property type="entry name" value="P-loop containing nucleotide triphosphate hydrolases"/>
    <property type="match status" value="1"/>
</dbReference>
<keyword evidence="1" id="KW-0547">Nucleotide-binding</keyword>
<dbReference type="Gene3D" id="3.30.450.20">
    <property type="entry name" value="PAS domain"/>
    <property type="match status" value="1"/>
</dbReference>
<dbReference type="EMBL" id="JADCKA010000002">
    <property type="protein sequence ID" value="MBE5035042.1"/>
    <property type="molecule type" value="Genomic_DNA"/>
</dbReference>
<dbReference type="Pfam" id="PF25601">
    <property type="entry name" value="AAA_lid_14"/>
    <property type="match status" value="1"/>
</dbReference>
<dbReference type="InterPro" id="IPR000014">
    <property type="entry name" value="PAS"/>
</dbReference>
<dbReference type="RefSeq" id="WP_226384711.1">
    <property type="nucleotide sequence ID" value="NZ_JADCKA010000002.1"/>
</dbReference>
<evidence type="ECO:0000259" key="8">
    <source>
        <dbReference type="PROSITE" id="PS50045"/>
    </source>
</evidence>
<dbReference type="SUPFAM" id="SSF55785">
    <property type="entry name" value="PYP-like sensor domain (PAS domain)"/>
    <property type="match status" value="1"/>
</dbReference>
<dbReference type="Pfam" id="PF13426">
    <property type="entry name" value="PAS_9"/>
    <property type="match status" value="1"/>
</dbReference>
<keyword evidence="2" id="KW-0058">Aromatic hydrocarbons catabolism</keyword>
<gene>
    <name evidence="10" type="ORF">INF20_01955</name>
</gene>
<dbReference type="SMART" id="SM00091">
    <property type="entry name" value="PAS"/>
    <property type="match status" value="1"/>
</dbReference>
<keyword evidence="6" id="KW-0804">Transcription</keyword>
<evidence type="ECO:0000313" key="11">
    <source>
        <dbReference type="Proteomes" id="UP001516588"/>
    </source>
</evidence>
<dbReference type="PROSITE" id="PS50112">
    <property type="entry name" value="PAS"/>
    <property type="match status" value="1"/>
</dbReference>
<dbReference type="Gene3D" id="1.10.8.60">
    <property type="match status" value="1"/>
</dbReference>
<organism evidence="10 11">
    <name type="scientific">Gallibacter intestinalis</name>
    <dbReference type="NCBI Taxonomy" id="2779356"/>
    <lineage>
        <taxon>Bacteria</taxon>
        <taxon>Bacillati</taxon>
        <taxon>Bacillota</taxon>
        <taxon>Clostridia</taxon>
        <taxon>Eubacteriales</taxon>
        <taxon>Eubacteriaceae</taxon>
        <taxon>Gallibacter</taxon>
    </lineage>
</organism>
<feature type="domain" description="Sigma-54 factor interaction" evidence="8">
    <location>
        <begin position="211"/>
        <end position="440"/>
    </location>
</feature>
<protein>
    <recommendedName>
        <fullName evidence="7">HTH-type transcriptional regulatory protein TyrR</fullName>
    </recommendedName>
</protein>
<evidence type="ECO:0000256" key="5">
    <source>
        <dbReference type="ARBA" id="ARBA00023125"/>
    </source>
</evidence>
<dbReference type="CDD" id="cd00009">
    <property type="entry name" value="AAA"/>
    <property type="match status" value="1"/>
</dbReference>
<evidence type="ECO:0000256" key="4">
    <source>
        <dbReference type="ARBA" id="ARBA00023015"/>
    </source>
</evidence>
<evidence type="ECO:0000259" key="9">
    <source>
        <dbReference type="PROSITE" id="PS50112"/>
    </source>
</evidence>
<evidence type="ECO:0000256" key="3">
    <source>
        <dbReference type="ARBA" id="ARBA00022840"/>
    </source>
</evidence>
<dbReference type="PROSITE" id="PS00676">
    <property type="entry name" value="SIGMA54_INTERACT_2"/>
    <property type="match status" value="1"/>
</dbReference>
<keyword evidence="5" id="KW-0238">DNA-binding</keyword>
<name>A0ABR9QVY5_9FIRM</name>
<evidence type="ECO:0000256" key="7">
    <source>
        <dbReference type="ARBA" id="ARBA00029500"/>
    </source>
</evidence>
<sequence>MSVDNKAVCGCIITDVSGNVIFANEIIKQLSGMGKIDHIDSVKELLESNNPVCIKTQEHRIYWINDNENDFISKTLESSFDEIFICDKHGRAIYCNKTFEKHYGITCSEMMGKYIWEFVDDGVVDRTLLRDVIEQKVPMTYEQTTRVGKTILNTTTPVLDENDEILFIVENCRDITEINKLKQDLYDTSKKLMNAQKNLDMRYGDNYKEDIEFTSAKMQEVNNLVDNMAKKDVTMLVLGKSGTGKSMLAKRIHAMSNRSEKPFISINCSTIPENLMESELFGYEKGAFTGASDKGKKGLVENADGGTLFLDEIGEIPMSVQAKLLEFIQEKTFVPVGGTRSKKIDVRIIAATNQNLPDMIEKKLFREDLYYRLSVITVNIPSLSERPEDISLLLDHYMEYFNCKHSVNVNMTEAARRSLERYSYPGNIRELEHLVEFLILNSEKGKIQLSDLPTNVLDHNDLKSIINDDMSNENLTLKEMLSLEEGRIVRRAYQNYGSSYKVAEKLGISQSTAHRLINKYCKQ</sequence>
<dbReference type="SUPFAM" id="SSF52540">
    <property type="entry name" value="P-loop containing nucleoside triphosphate hydrolases"/>
    <property type="match status" value="1"/>
</dbReference>
<dbReference type="Gene3D" id="1.10.10.60">
    <property type="entry name" value="Homeodomain-like"/>
    <property type="match status" value="1"/>
</dbReference>
<dbReference type="InterPro" id="IPR025943">
    <property type="entry name" value="Sigma_54_int_dom_ATP-bd_2"/>
</dbReference>
<dbReference type="SMART" id="SM00382">
    <property type="entry name" value="AAA"/>
    <property type="match status" value="1"/>
</dbReference>
<dbReference type="PANTHER" id="PTHR32071">
    <property type="entry name" value="TRANSCRIPTIONAL REGULATORY PROTEIN"/>
    <property type="match status" value="1"/>
</dbReference>
<dbReference type="PANTHER" id="PTHR32071:SF57">
    <property type="entry name" value="C4-DICARBOXYLATE TRANSPORT TRANSCRIPTIONAL REGULATORY PROTEIN DCTD"/>
    <property type="match status" value="1"/>
</dbReference>
<evidence type="ECO:0000256" key="2">
    <source>
        <dbReference type="ARBA" id="ARBA00022797"/>
    </source>
</evidence>
<dbReference type="InterPro" id="IPR027417">
    <property type="entry name" value="P-loop_NTPase"/>
</dbReference>
<proteinExistence type="predicted"/>